<organism evidence="1 2">
    <name type="scientific">Flaviflexus equikiangi</name>
    <dbReference type="NCBI Taxonomy" id="2758573"/>
    <lineage>
        <taxon>Bacteria</taxon>
        <taxon>Bacillati</taxon>
        <taxon>Actinomycetota</taxon>
        <taxon>Actinomycetes</taxon>
        <taxon>Actinomycetales</taxon>
        <taxon>Actinomycetaceae</taxon>
        <taxon>Flaviflexus</taxon>
    </lineage>
</organism>
<evidence type="ECO:0000313" key="2">
    <source>
        <dbReference type="Proteomes" id="UP000705983"/>
    </source>
</evidence>
<comment type="caution">
    <text evidence="1">The sequence shown here is derived from an EMBL/GenBank/DDBJ whole genome shotgun (WGS) entry which is preliminary data.</text>
</comment>
<dbReference type="InterPro" id="IPR014710">
    <property type="entry name" value="RmlC-like_jellyroll"/>
</dbReference>
<reference evidence="2" key="1">
    <citation type="submission" date="2021-02" db="EMBL/GenBank/DDBJ databases">
        <title>Leucobacter sp. CX169.</title>
        <authorList>
            <person name="Cheng Y."/>
        </authorList>
    </citation>
    <scope>NUCLEOTIDE SEQUENCE [LARGE SCALE GENOMIC DNA]</scope>
    <source>
        <strain evidence="2">JY899</strain>
    </source>
</reference>
<dbReference type="Gene3D" id="2.60.120.10">
    <property type="entry name" value="Jelly Rolls"/>
    <property type="match status" value="1"/>
</dbReference>
<dbReference type="Proteomes" id="UP000705983">
    <property type="component" value="Unassembled WGS sequence"/>
</dbReference>
<accession>A0ABS2TGH7</accession>
<dbReference type="EMBL" id="JAFFJS010000005">
    <property type="protein sequence ID" value="MBM9433746.1"/>
    <property type="molecule type" value="Genomic_DNA"/>
</dbReference>
<keyword evidence="2" id="KW-1185">Reference proteome</keyword>
<evidence type="ECO:0000313" key="1">
    <source>
        <dbReference type="EMBL" id="MBM9433746.1"/>
    </source>
</evidence>
<gene>
    <name evidence="1" type="ORF">JVW63_08565</name>
</gene>
<dbReference type="InterPro" id="IPR011051">
    <property type="entry name" value="RmlC_Cupin_sf"/>
</dbReference>
<name>A0ABS2TGH7_9ACTO</name>
<sequence length="104" mass="10862">MMIDIEDLLTRARAAKNGRLAEAVVHDGPLRQTVVALAAGTELAPHNAPIAASILVLAGSLEVVGSELLPASAVELVSLAHERHGVRASEDCVFLLTTVARDSM</sequence>
<protein>
    <submittedName>
        <fullName evidence="1">Cupin</fullName>
    </submittedName>
</protein>
<proteinExistence type="predicted"/>
<dbReference type="SUPFAM" id="SSF51182">
    <property type="entry name" value="RmlC-like cupins"/>
    <property type="match status" value="1"/>
</dbReference>
<dbReference type="RefSeq" id="WP_204736337.1">
    <property type="nucleotide sequence ID" value="NZ_JACEXG010000005.1"/>
</dbReference>